<accession>A0A3G2RA71</accession>
<dbReference type="AlphaFoldDB" id="A0A3G2RA71"/>
<keyword evidence="6 13" id="KW-0862">Zinc</keyword>
<dbReference type="InterPro" id="IPR027417">
    <property type="entry name" value="P-loop_NTPase"/>
</dbReference>
<dbReference type="Proteomes" id="UP000280960">
    <property type="component" value="Chromosome"/>
</dbReference>
<evidence type="ECO:0000259" key="14">
    <source>
        <dbReference type="PROSITE" id="PS50162"/>
    </source>
</evidence>
<dbReference type="InterPro" id="IPR003593">
    <property type="entry name" value="AAA+_ATPase"/>
</dbReference>
<comment type="function">
    <text evidence="11">Plays a role in repairing double-strand DNA breaks, probably involving stabilizing or processing branched DNA or blocked replication forks.</text>
</comment>
<dbReference type="GO" id="GO:0000725">
    <property type="term" value="P:recombinational repair"/>
    <property type="evidence" value="ECO:0007669"/>
    <property type="project" value="UniProtKB-UniRule"/>
</dbReference>
<proteinExistence type="inferred from homology"/>
<comment type="function">
    <text evidence="13">DNA-dependent ATPase involved in processing of recombination intermediates, plays a role in repairing DNA breaks. Stimulates the branch migration of RecA-mediated strand transfer reactions, allowing the 3' invading strand to extend heteroduplex DNA faster. Binds ssDNA in the presence of ADP but not other nucleotides, has ATPase activity that is stimulated by ssDNA and various branched DNA structures, but inhibited by SSB. Does not have RecA's homology-searching function.</text>
</comment>
<evidence type="ECO:0000256" key="1">
    <source>
        <dbReference type="ARBA" id="ARBA00022723"/>
    </source>
</evidence>
<reference evidence="15 16" key="1">
    <citation type="submission" date="2018-10" db="EMBL/GenBank/DDBJ databases">
        <authorList>
            <person name="Zhang X."/>
        </authorList>
    </citation>
    <scope>NUCLEOTIDE SEQUENCE [LARGE SCALE GENOMIC DNA]</scope>
    <source>
        <strain evidence="15 16">SK-G1</strain>
    </source>
</reference>
<sequence length="446" mass="48804">MKEKKRFVCQQCGSVALKWMGRCPECGSWNSIVEEIIHPVEKTASCSKKPQLMDEVIYSEEERTTTYIKELDRVLGGGIVPGSLVLLGGDPGIGKSTLMLQACGFLSRDKKVLYVSGEESAKQVKLRASRLGIAGRQLYILAENDINNIEAAVRELKPPVVVIDSIQTIYSPELESGPGSVSQIRESTVRLMRLSKEAGPAIFIVGHVTKEGNLAGPKLLEHMVDCVLYFEGERYHSYRILRAVKNRFGSTNEIGIFEMRDRGLSEVESPSKYLLAGKPRETAGSAVACILEGTRPLLVEVQALVSDSGFNIPRRQTSGVDYNRAVLLIAVLEKKLGYAMGHEDVYINIVGGIKIEEPAADLAVEVAVASSFKNRPVRENVVIIGEVGLAGEVRSVSFMEKRVQEAAKLGFTEAIIPYENAAELEGLKIKIEGVRTVKEAVEVALI</sequence>
<dbReference type="GO" id="GO:0005829">
    <property type="term" value="C:cytosol"/>
    <property type="evidence" value="ECO:0007669"/>
    <property type="project" value="TreeGrafter"/>
</dbReference>
<evidence type="ECO:0000256" key="4">
    <source>
        <dbReference type="ARBA" id="ARBA00022771"/>
    </source>
</evidence>
<keyword evidence="8 11" id="KW-0346">Stress response</keyword>
<dbReference type="FunFam" id="3.40.50.300:FF:000050">
    <property type="entry name" value="DNA repair protein RadA"/>
    <property type="match status" value="1"/>
</dbReference>
<dbReference type="KEGG" id="bacg:D2962_16085"/>
<dbReference type="GO" id="GO:0005524">
    <property type="term" value="F:ATP binding"/>
    <property type="evidence" value="ECO:0007669"/>
    <property type="project" value="UniProtKB-UniRule"/>
</dbReference>
<dbReference type="InterPro" id="IPR014721">
    <property type="entry name" value="Ribsml_uS5_D2-typ_fold_subgr"/>
</dbReference>
<dbReference type="InterPro" id="IPR020568">
    <property type="entry name" value="Ribosomal_Su5_D2-typ_SF"/>
</dbReference>
<dbReference type="GO" id="GO:0008270">
    <property type="term" value="F:zinc ion binding"/>
    <property type="evidence" value="ECO:0007669"/>
    <property type="project" value="UniProtKB-KW"/>
</dbReference>
<dbReference type="InterPro" id="IPR020588">
    <property type="entry name" value="RecA_ATP-bd"/>
</dbReference>
<dbReference type="GO" id="GO:0003684">
    <property type="term" value="F:damaged DNA binding"/>
    <property type="evidence" value="ECO:0007669"/>
    <property type="project" value="InterPro"/>
</dbReference>
<evidence type="ECO:0000256" key="13">
    <source>
        <dbReference type="RuleBase" id="RU003555"/>
    </source>
</evidence>
<evidence type="ECO:0000256" key="7">
    <source>
        <dbReference type="ARBA" id="ARBA00022840"/>
    </source>
</evidence>
<dbReference type="HAMAP" id="MF_01498">
    <property type="entry name" value="RadA_bact"/>
    <property type="match status" value="1"/>
</dbReference>
<protein>
    <recommendedName>
        <fullName evidence="11 12">DNA repair protein RadA</fullName>
    </recommendedName>
</protein>
<evidence type="ECO:0000256" key="6">
    <source>
        <dbReference type="ARBA" id="ARBA00022833"/>
    </source>
</evidence>
<keyword evidence="9 11" id="KW-0238">DNA-binding</keyword>
<feature type="domain" description="RecA family profile 1" evidence="14">
    <location>
        <begin position="60"/>
        <end position="208"/>
    </location>
</feature>
<evidence type="ECO:0000256" key="5">
    <source>
        <dbReference type="ARBA" id="ARBA00022801"/>
    </source>
</evidence>
<keyword evidence="3 11" id="KW-0227">DNA damage</keyword>
<feature type="region of interest" description="Lon-protease-like" evidence="11">
    <location>
        <begin position="344"/>
        <end position="446"/>
    </location>
</feature>
<evidence type="ECO:0000256" key="12">
    <source>
        <dbReference type="NCBIfam" id="TIGR00416"/>
    </source>
</evidence>
<dbReference type="Gene3D" id="3.30.230.10">
    <property type="match status" value="1"/>
</dbReference>
<feature type="short sequence motif" description="RadA KNRFG motif" evidence="11">
    <location>
        <begin position="245"/>
        <end position="249"/>
    </location>
</feature>
<dbReference type="PROSITE" id="PS50162">
    <property type="entry name" value="RECA_2"/>
    <property type="match status" value="1"/>
</dbReference>
<evidence type="ECO:0000256" key="2">
    <source>
        <dbReference type="ARBA" id="ARBA00022741"/>
    </source>
</evidence>
<dbReference type="PRINTS" id="PR01874">
    <property type="entry name" value="DNAREPAIRADA"/>
</dbReference>
<dbReference type="SMART" id="SM00382">
    <property type="entry name" value="AAA"/>
    <property type="match status" value="1"/>
</dbReference>
<evidence type="ECO:0000256" key="3">
    <source>
        <dbReference type="ARBA" id="ARBA00022763"/>
    </source>
</evidence>
<evidence type="ECO:0000256" key="9">
    <source>
        <dbReference type="ARBA" id="ARBA00023125"/>
    </source>
</evidence>
<keyword evidence="7 11" id="KW-0067">ATP-binding</keyword>
<dbReference type="PANTHER" id="PTHR32472">
    <property type="entry name" value="DNA REPAIR PROTEIN RADA"/>
    <property type="match status" value="1"/>
</dbReference>
<dbReference type="InterPro" id="IPR004504">
    <property type="entry name" value="DNA_repair_RadA"/>
</dbReference>
<keyword evidence="1 11" id="KW-0479">Metal-binding</keyword>
<dbReference type="RefSeq" id="WP_122015566.1">
    <property type="nucleotide sequence ID" value="NZ_CP033169.1"/>
</dbReference>
<evidence type="ECO:0000256" key="11">
    <source>
        <dbReference type="HAMAP-Rule" id="MF_01498"/>
    </source>
</evidence>
<keyword evidence="4 13" id="KW-0863">Zinc-finger</keyword>
<dbReference type="Pfam" id="PF13481">
    <property type="entry name" value="AAA_25"/>
    <property type="match status" value="1"/>
</dbReference>
<dbReference type="SUPFAM" id="SSF52540">
    <property type="entry name" value="P-loop containing nucleoside triphosphate hydrolases"/>
    <property type="match status" value="1"/>
</dbReference>
<comment type="domain">
    <text evidence="11">The middle region has homology to RecA with ATPase motifs including the RadA KNRFG motif, while the C-terminus is homologous to Lon protease.</text>
</comment>
<organism evidence="15 16">
    <name type="scientific">Biomaibacter acetigenes</name>
    <dbReference type="NCBI Taxonomy" id="2316383"/>
    <lineage>
        <taxon>Bacteria</taxon>
        <taxon>Bacillati</taxon>
        <taxon>Bacillota</taxon>
        <taxon>Clostridia</taxon>
        <taxon>Thermosediminibacterales</taxon>
        <taxon>Tepidanaerobacteraceae</taxon>
        <taxon>Biomaibacter</taxon>
    </lineage>
</organism>
<dbReference type="GO" id="GO:0140664">
    <property type="term" value="F:ATP-dependent DNA damage sensor activity"/>
    <property type="evidence" value="ECO:0007669"/>
    <property type="project" value="InterPro"/>
</dbReference>
<dbReference type="InterPro" id="IPR041166">
    <property type="entry name" value="Rubredoxin_2"/>
</dbReference>
<keyword evidence="16" id="KW-1185">Reference proteome</keyword>
<feature type="binding site" evidence="11">
    <location>
        <begin position="89"/>
        <end position="96"/>
    </location>
    <ligand>
        <name>ATP</name>
        <dbReference type="ChEBI" id="CHEBI:30616"/>
    </ligand>
</feature>
<dbReference type="GO" id="GO:0016787">
    <property type="term" value="F:hydrolase activity"/>
    <property type="evidence" value="ECO:0007669"/>
    <property type="project" value="UniProtKB-KW"/>
</dbReference>
<evidence type="ECO:0000256" key="8">
    <source>
        <dbReference type="ARBA" id="ARBA00023016"/>
    </source>
</evidence>
<gene>
    <name evidence="11 15" type="primary">radA</name>
    <name evidence="15" type="ORF">D2962_16085</name>
</gene>
<dbReference type="Pfam" id="PF13541">
    <property type="entry name" value="ChlI"/>
    <property type="match status" value="1"/>
</dbReference>
<dbReference type="Pfam" id="PF18073">
    <property type="entry name" value="Zn_ribbon_LapB"/>
    <property type="match status" value="1"/>
</dbReference>
<evidence type="ECO:0000256" key="10">
    <source>
        <dbReference type="ARBA" id="ARBA00023204"/>
    </source>
</evidence>
<dbReference type="Gene3D" id="3.40.50.300">
    <property type="entry name" value="P-loop containing nucleotide triphosphate hydrolases"/>
    <property type="match status" value="1"/>
</dbReference>
<dbReference type="NCBIfam" id="TIGR00416">
    <property type="entry name" value="sms"/>
    <property type="match status" value="1"/>
</dbReference>
<dbReference type="EMBL" id="CP033169">
    <property type="protein sequence ID" value="AYO31918.1"/>
    <property type="molecule type" value="Genomic_DNA"/>
</dbReference>
<evidence type="ECO:0000313" key="16">
    <source>
        <dbReference type="Proteomes" id="UP000280960"/>
    </source>
</evidence>
<keyword evidence="10 11" id="KW-0234">DNA repair</keyword>
<dbReference type="PANTHER" id="PTHR32472:SF10">
    <property type="entry name" value="DNA REPAIR PROTEIN RADA-LIKE PROTEIN"/>
    <property type="match status" value="1"/>
</dbReference>
<keyword evidence="2 11" id="KW-0547">Nucleotide-binding</keyword>
<keyword evidence="5" id="KW-0378">Hydrolase</keyword>
<dbReference type="CDD" id="cd01121">
    <property type="entry name" value="RadA_SMS_N"/>
    <property type="match status" value="1"/>
</dbReference>
<name>A0A3G2RA71_9FIRM</name>
<evidence type="ECO:0000313" key="15">
    <source>
        <dbReference type="EMBL" id="AYO31918.1"/>
    </source>
</evidence>
<dbReference type="SUPFAM" id="SSF54211">
    <property type="entry name" value="Ribosomal protein S5 domain 2-like"/>
    <property type="match status" value="1"/>
</dbReference>
<comment type="similarity">
    <text evidence="11 13">Belongs to the RecA family. RadA subfamily.</text>
</comment>